<feature type="signal peptide" evidence="1">
    <location>
        <begin position="1"/>
        <end position="27"/>
    </location>
</feature>
<proteinExistence type="predicted"/>
<gene>
    <name evidence="2" type="ORF">HY618_05050</name>
</gene>
<evidence type="ECO:0008006" key="4">
    <source>
        <dbReference type="Google" id="ProtNLM"/>
    </source>
</evidence>
<dbReference type="PROSITE" id="PS51257">
    <property type="entry name" value="PROKAR_LIPOPROTEIN"/>
    <property type="match status" value="1"/>
</dbReference>
<evidence type="ECO:0000256" key="1">
    <source>
        <dbReference type="SAM" id="SignalP"/>
    </source>
</evidence>
<reference evidence="2" key="1">
    <citation type="submission" date="2020-07" db="EMBL/GenBank/DDBJ databases">
        <title>Huge and variable diversity of episymbiotic CPR bacteria and DPANN archaea in groundwater ecosystems.</title>
        <authorList>
            <person name="He C.Y."/>
            <person name="Keren R."/>
            <person name="Whittaker M."/>
            <person name="Farag I.F."/>
            <person name="Doudna J."/>
            <person name="Cate J.H.D."/>
            <person name="Banfield J.F."/>
        </authorList>
    </citation>
    <scope>NUCLEOTIDE SEQUENCE</scope>
    <source>
        <strain evidence="2">NC_groundwater_1370_Ag_S-0.2um_69_93</strain>
    </source>
</reference>
<keyword evidence="1" id="KW-0732">Signal</keyword>
<feature type="non-terminal residue" evidence="2">
    <location>
        <position position="74"/>
    </location>
</feature>
<dbReference type="AlphaFoldDB" id="A0A932ZUD0"/>
<organism evidence="2 3">
    <name type="scientific">Tectimicrobiota bacterium</name>
    <dbReference type="NCBI Taxonomy" id="2528274"/>
    <lineage>
        <taxon>Bacteria</taxon>
        <taxon>Pseudomonadati</taxon>
        <taxon>Nitrospinota/Tectimicrobiota group</taxon>
        <taxon>Candidatus Tectimicrobiota</taxon>
    </lineage>
</organism>
<comment type="caution">
    <text evidence="2">The sequence shown here is derived from an EMBL/GenBank/DDBJ whole genome shotgun (WGS) entry which is preliminary data.</text>
</comment>
<name>A0A932ZUD0_UNCTE</name>
<protein>
    <recommendedName>
        <fullName evidence="4">Amidohydrolase</fullName>
    </recommendedName>
</protein>
<sequence>MPVPLRAWATRLALLPAALLLASCAEIALHARPGNLPVIDAHGHLNGDMTAERLLGLMDAAGVKAMVLMARYYS</sequence>
<dbReference type="Proteomes" id="UP000752292">
    <property type="component" value="Unassembled WGS sequence"/>
</dbReference>
<dbReference type="EMBL" id="JACQRX010000219">
    <property type="protein sequence ID" value="MBI4251808.1"/>
    <property type="molecule type" value="Genomic_DNA"/>
</dbReference>
<evidence type="ECO:0000313" key="3">
    <source>
        <dbReference type="Proteomes" id="UP000752292"/>
    </source>
</evidence>
<evidence type="ECO:0000313" key="2">
    <source>
        <dbReference type="EMBL" id="MBI4251808.1"/>
    </source>
</evidence>
<feature type="chain" id="PRO_5038093834" description="Amidohydrolase" evidence="1">
    <location>
        <begin position="28"/>
        <end position="74"/>
    </location>
</feature>
<accession>A0A932ZUD0</accession>